<evidence type="ECO:0000256" key="2">
    <source>
        <dbReference type="ARBA" id="ARBA00010265"/>
    </source>
</evidence>
<comment type="subcellular location">
    <subcellularLocation>
        <location evidence="1">Membrane</location>
        <topology evidence="1">Single-pass membrane protein</topology>
    </subcellularLocation>
</comment>
<protein>
    <submittedName>
        <fullName evidence="8">TrbI/VirB10 family protein</fullName>
    </submittedName>
</protein>
<feature type="region of interest" description="Disordered" evidence="6">
    <location>
        <begin position="74"/>
        <end position="207"/>
    </location>
</feature>
<evidence type="ECO:0000256" key="4">
    <source>
        <dbReference type="ARBA" id="ARBA00022989"/>
    </source>
</evidence>
<dbReference type="InterPro" id="IPR042217">
    <property type="entry name" value="T4SS_VirB10/TrbI"/>
</dbReference>
<feature type="transmembrane region" description="Helical" evidence="7">
    <location>
        <begin position="43"/>
        <end position="64"/>
    </location>
</feature>
<dbReference type="InterPro" id="IPR005498">
    <property type="entry name" value="T4SS_VirB10/TraB/TrbI"/>
</dbReference>
<evidence type="ECO:0000256" key="6">
    <source>
        <dbReference type="SAM" id="MobiDB-lite"/>
    </source>
</evidence>
<keyword evidence="5 7" id="KW-0472">Membrane</keyword>
<name>A0ABW0FV40_9CAUL</name>
<evidence type="ECO:0000256" key="3">
    <source>
        <dbReference type="ARBA" id="ARBA00022692"/>
    </source>
</evidence>
<feature type="region of interest" description="Disordered" evidence="6">
    <location>
        <begin position="1"/>
        <end position="36"/>
    </location>
</feature>
<sequence length="398" mass="41283">MTVPPPSTSSFPAAAAAAAPKVAPPPLETRAPRPSAVRVRRSVVALAVLSAAALLAGAFAWAFVIQPELRAEARGRDREQASEGPEQPVRPSEAITDGPASYGSLDRLPPPRGPGEDDALPAESVRTPPTRVSSPDYGAQGAAGPIRSPGVDAVDPTAEARRSDLFFEPRMGSTGAGTGDAPASSPTAPAPGPAPRPETYNPHGLEAPLSPFELKAGALLPAALLTAIDTGRPGPVVAVVTAPAYDTVSGRHLLIPQGTRLIGRHEGESRYGDRRAFLVWERLILPNGNSLVLDEEAGVDAQGAVGLEGRVDRRLGALVTATLFGAAVTTLGTIARDREPGSGSLWSDAGDAAAIEGSRVGGRLVERELEVRPTITLRPGALVRVLITRDLILEPYRP</sequence>
<dbReference type="Pfam" id="PF03743">
    <property type="entry name" value="TrbI"/>
    <property type="match status" value="1"/>
</dbReference>
<comment type="caution">
    <text evidence="8">The sequence shown here is derived from an EMBL/GenBank/DDBJ whole genome shotgun (WGS) entry which is preliminary data.</text>
</comment>
<comment type="similarity">
    <text evidence="2">Belongs to the TrbI/VirB10 family.</text>
</comment>
<proteinExistence type="inferred from homology"/>
<evidence type="ECO:0000256" key="7">
    <source>
        <dbReference type="SAM" id="Phobius"/>
    </source>
</evidence>
<evidence type="ECO:0000313" key="9">
    <source>
        <dbReference type="Proteomes" id="UP001596152"/>
    </source>
</evidence>
<gene>
    <name evidence="8" type="ORF">ACFPIE_15455</name>
</gene>
<reference evidence="9" key="1">
    <citation type="journal article" date="2019" name="Int. J. Syst. Evol. Microbiol.">
        <title>The Global Catalogue of Microorganisms (GCM) 10K type strain sequencing project: providing services to taxonomists for standard genome sequencing and annotation.</title>
        <authorList>
            <consortium name="The Broad Institute Genomics Platform"/>
            <consortium name="The Broad Institute Genome Sequencing Center for Infectious Disease"/>
            <person name="Wu L."/>
            <person name="Ma J."/>
        </authorList>
    </citation>
    <scope>NUCLEOTIDE SEQUENCE [LARGE SCALE GENOMIC DNA]</scope>
    <source>
        <strain evidence="9">JCM 12125</strain>
    </source>
</reference>
<feature type="compositionally biased region" description="Basic and acidic residues" evidence="6">
    <location>
        <begin position="158"/>
        <end position="167"/>
    </location>
</feature>
<dbReference type="Proteomes" id="UP001596152">
    <property type="component" value="Unassembled WGS sequence"/>
</dbReference>
<dbReference type="Gene3D" id="2.40.128.260">
    <property type="entry name" value="Type IV secretion system, VirB10/TraB/TrbI"/>
    <property type="match status" value="1"/>
</dbReference>
<organism evidence="8 9">
    <name type="scientific">Brevundimonas staleyi</name>
    <dbReference type="NCBI Taxonomy" id="74326"/>
    <lineage>
        <taxon>Bacteria</taxon>
        <taxon>Pseudomonadati</taxon>
        <taxon>Pseudomonadota</taxon>
        <taxon>Alphaproteobacteria</taxon>
        <taxon>Caulobacterales</taxon>
        <taxon>Caulobacteraceae</taxon>
        <taxon>Brevundimonas</taxon>
    </lineage>
</organism>
<evidence type="ECO:0000313" key="8">
    <source>
        <dbReference type="EMBL" id="MFC5345314.1"/>
    </source>
</evidence>
<keyword evidence="4 7" id="KW-1133">Transmembrane helix</keyword>
<evidence type="ECO:0000256" key="1">
    <source>
        <dbReference type="ARBA" id="ARBA00004167"/>
    </source>
</evidence>
<feature type="compositionally biased region" description="Low complexity" evidence="6">
    <location>
        <begin position="8"/>
        <end position="21"/>
    </location>
</feature>
<keyword evidence="3 7" id="KW-0812">Transmembrane</keyword>
<dbReference type="CDD" id="cd16429">
    <property type="entry name" value="VirB10"/>
    <property type="match status" value="1"/>
</dbReference>
<dbReference type="EMBL" id="JBHSLF010000045">
    <property type="protein sequence ID" value="MFC5345314.1"/>
    <property type="molecule type" value="Genomic_DNA"/>
</dbReference>
<dbReference type="RefSeq" id="WP_374036570.1">
    <property type="nucleotide sequence ID" value="NZ_CP169082.1"/>
</dbReference>
<accession>A0ABW0FV40</accession>
<evidence type="ECO:0000256" key="5">
    <source>
        <dbReference type="ARBA" id="ARBA00023136"/>
    </source>
</evidence>
<keyword evidence="9" id="KW-1185">Reference proteome</keyword>